<dbReference type="PANTHER" id="PTHR45871:SF1">
    <property type="entry name" value="PHOSPHATIDYLINOSITOL N-ACETYLGLUCOSAMINYLTRANSFERASE SUBUNIT A"/>
    <property type="match status" value="1"/>
</dbReference>
<evidence type="ECO:0000313" key="3">
    <source>
        <dbReference type="Proteomes" id="UP000031449"/>
    </source>
</evidence>
<accession>A0A0B5AVF4</accession>
<evidence type="ECO:0000259" key="1">
    <source>
        <dbReference type="Pfam" id="PF00534"/>
    </source>
</evidence>
<gene>
    <name evidence="2" type="ORF">JMA_33850</name>
</gene>
<evidence type="ECO:0000313" key="2">
    <source>
        <dbReference type="EMBL" id="AJD92702.1"/>
    </source>
</evidence>
<protein>
    <recommendedName>
        <fullName evidence="1">Glycosyl transferase family 1 domain-containing protein</fullName>
    </recommendedName>
</protein>
<dbReference type="BioCyc" id="JESP1508404:G14D9-12666-MONOMER"/>
<organism evidence="2 3">
    <name type="scientific">Jeotgalibacillus malaysiensis</name>
    <dbReference type="NCBI Taxonomy" id="1508404"/>
    <lineage>
        <taxon>Bacteria</taxon>
        <taxon>Bacillati</taxon>
        <taxon>Bacillota</taxon>
        <taxon>Bacilli</taxon>
        <taxon>Bacillales</taxon>
        <taxon>Caryophanaceae</taxon>
        <taxon>Jeotgalibacillus</taxon>
    </lineage>
</organism>
<dbReference type="PANTHER" id="PTHR45871">
    <property type="entry name" value="N-ACETYLGLUCOSAMINYL-PHOSPHATIDYLINOSITOL BIOSYNTHETIC PROTEIN"/>
    <property type="match status" value="1"/>
</dbReference>
<feature type="domain" description="Glycosyl transferase family 1" evidence="1">
    <location>
        <begin position="228"/>
        <end position="357"/>
    </location>
</feature>
<keyword evidence="3" id="KW-1185">Reference proteome</keyword>
<dbReference type="SUPFAM" id="SSF53756">
    <property type="entry name" value="UDP-Glycosyltransferase/glycogen phosphorylase"/>
    <property type="match status" value="1"/>
</dbReference>
<dbReference type="Pfam" id="PF00534">
    <property type="entry name" value="Glycos_transf_1"/>
    <property type="match status" value="1"/>
</dbReference>
<dbReference type="HOGENOM" id="CLU_009583_0_0_9"/>
<dbReference type="AlphaFoldDB" id="A0A0B5AVF4"/>
<dbReference type="InterPro" id="IPR001296">
    <property type="entry name" value="Glyco_trans_1"/>
</dbReference>
<reference evidence="2 3" key="1">
    <citation type="submission" date="2014-08" db="EMBL/GenBank/DDBJ databases">
        <title>Complete genome of a marine bacteria Jeotgalibacillus malaysiensis.</title>
        <authorList>
            <person name="Yaakop A.S."/>
            <person name="Chan K.-G."/>
            <person name="Goh K.M."/>
        </authorList>
    </citation>
    <scope>NUCLEOTIDE SEQUENCE [LARGE SCALE GENOMIC DNA]</scope>
    <source>
        <strain evidence="2 3">D5</strain>
    </source>
</reference>
<dbReference type="STRING" id="1508404.JMA_33850"/>
<name>A0A0B5AVF4_9BACL</name>
<dbReference type="KEGG" id="jeo:JMA_33850"/>
<dbReference type="CDD" id="cd03811">
    <property type="entry name" value="GT4_GT28_WabH-like"/>
    <property type="match status" value="1"/>
</dbReference>
<dbReference type="GO" id="GO:0016757">
    <property type="term" value="F:glycosyltransferase activity"/>
    <property type="evidence" value="ECO:0007669"/>
    <property type="project" value="InterPro"/>
</dbReference>
<proteinExistence type="predicted"/>
<sequence>MLKKEVIIMGISMEVGGTEKALLNYLNEFDPSEYNITLLLLQAKGQLMKMLPSNISIKELTEYRNEIRYYHNSFKKNLLYLWDKKDYRSLLRYTSNKVIQKIANNNLYILEQVAGNLGKELKKYNIAVAFAGPMDFITYYVLKKINADKKIQFIHFDIDHIQFNRYLVQTLYPDFDEIKIVSKQGKHKFEKKFPELSNITKLWNTTINVTDLKKQALEGGFHDKFKGIRILTVGRLTYEKGQDIALQLLYKLIYQQNLPVKWYFVGDGEEKVKLKEMAKTLQLEEHIEFLGTQLNPYPYFNDCDVYIQLSRHEGYCITLAEAITFEKPIITTDFTGSKEQLINYPNSLILNKDDDMVTQVSQFVSEVLIKKQYSVS</sequence>
<dbReference type="Gene3D" id="3.40.50.2000">
    <property type="entry name" value="Glycogen Phosphorylase B"/>
    <property type="match status" value="2"/>
</dbReference>
<dbReference type="EMBL" id="CP009416">
    <property type="protein sequence ID" value="AJD92702.1"/>
    <property type="molecule type" value="Genomic_DNA"/>
</dbReference>
<dbReference type="Proteomes" id="UP000031449">
    <property type="component" value="Chromosome"/>
</dbReference>